<dbReference type="Gene3D" id="3.30.420.10">
    <property type="entry name" value="Ribonuclease H-like superfamily/Ribonuclease H"/>
    <property type="match status" value="1"/>
</dbReference>
<dbReference type="PROSITE" id="PS50994">
    <property type="entry name" value="INTEGRASE"/>
    <property type="match status" value="1"/>
</dbReference>
<reference evidence="7 8" key="1">
    <citation type="submission" date="2019-04" db="EMBL/GenBank/DDBJ databases">
        <title>Genomic characterization of Staphylococcus petrasii strains.</title>
        <authorList>
            <person name="Vrbovska V."/>
            <person name="Kovarovic V."/>
            <person name="Maslanova I."/>
            <person name="Indrakova A."/>
            <person name="Petras P."/>
            <person name="Sedo O."/>
            <person name="Svec P."/>
            <person name="Fisarova L."/>
            <person name="Sedlacek I."/>
            <person name="Doskar J."/>
            <person name="Pantucek R."/>
        </authorList>
    </citation>
    <scope>NUCLEOTIDE SEQUENCE [LARGE SCALE GENOMIC DNA]</scope>
    <source>
        <strain evidence="7 8">CCM 8421</strain>
    </source>
</reference>
<dbReference type="SUPFAM" id="SSF46689">
    <property type="entry name" value="Homeodomain-like"/>
    <property type="match status" value="1"/>
</dbReference>
<evidence type="ECO:0000256" key="1">
    <source>
        <dbReference type="ARBA" id="ARBA00002190"/>
    </source>
</evidence>
<dbReference type="PANTHER" id="PTHR10948:SF23">
    <property type="entry name" value="TRANSPOSASE INSI FOR INSERTION SEQUENCE ELEMENT IS30A-RELATED"/>
    <property type="match status" value="1"/>
</dbReference>
<dbReference type="Pfam" id="PF00665">
    <property type="entry name" value="rve"/>
    <property type="match status" value="1"/>
</dbReference>
<dbReference type="NCBIfam" id="NF033563">
    <property type="entry name" value="transpos_IS30"/>
    <property type="match status" value="1"/>
</dbReference>
<evidence type="ECO:0000256" key="3">
    <source>
        <dbReference type="ARBA" id="ARBA00022578"/>
    </source>
</evidence>
<feature type="domain" description="Integrase catalytic" evidence="6">
    <location>
        <begin position="147"/>
        <end position="311"/>
    </location>
</feature>
<dbReference type="InterPro" id="IPR001598">
    <property type="entry name" value="Transposase_IS30_CS"/>
</dbReference>
<dbReference type="InterPro" id="IPR053392">
    <property type="entry name" value="Transposase_IS30-like"/>
</dbReference>
<keyword evidence="5" id="KW-0233">DNA recombination</keyword>
<evidence type="ECO:0000313" key="7">
    <source>
        <dbReference type="EMBL" id="TGA71037.1"/>
    </source>
</evidence>
<evidence type="ECO:0000259" key="6">
    <source>
        <dbReference type="PROSITE" id="PS50994"/>
    </source>
</evidence>
<dbReference type="PROSITE" id="PS01043">
    <property type="entry name" value="TRANSPOSASE_IS30"/>
    <property type="match status" value="1"/>
</dbReference>
<dbReference type="Pfam" id="PF13936">
    <property type="entry name" value="HTH_38"/>
    <property type="match status" value="1"/>
</dbReference>
<dbReference type="EMBL" id="SRJF01000035">
    <property type="protein sequence ID" value="TGA71037.1"/>
    <property type="molecule type" value="Genomic_DNA"/>
</dbReference>
<dbReference type="RefSeq" id="WP_103329915.1">
    <property type="nucleotide sequence ID" value="NZ_PPRD01000106.1"/>
</dbReference>
<sequence length="315" mass="36889">MSYIHLTITERASIEILRKENYSLRAIAKRLNRSVSTISREIKRNKSIHNYVAETAQTNYETRKKNCGRPSKLTNELINTIIHHLKLHWSPEQIVGRLLQKKVCFKTIYRWINANSFTLDLFPYLRQKGKRQRPKETRGRFNIGKSISQRPKDIKKRNSFGHWEADTVVSSRGKSKGCLATFAERKSRYYICFLMPDRSSKSMEVAIKQLISSLPNNAVKTITVDRGKEFSCYKNIESQFEVDIYFAEPYSAWQRGTNENSNGLLREFFPKKTDLAKVTQEELDYALNSINHRPRKCLNWKTSYEILNSELLHLN</sequence>
<evidence type="ECO:0000313" key="8">
    <source>
        <dbReference type="Proteomes" id="UP000298482"/>
    </source>
</evidence>
<dbReference type="InterPro" id="IPR051917">
    <property type="entry name" value="Transposase-Integrase"/>
</dbReference>
<accession>A0ABY2KD61</accession>
<keyword evidence="3" id="KW-0815">Transposition</keyword>
<evidence type="ECO:0000256" key="5">
    <source>
        <dbReference type="ARBA" id="ARBA00023172"/>
    </source>
</evidence>
<dbReference type="InterPro" id="IPR012337">
    <property type="entry name" value="RNaseH-like_sf"/>
</dbReference>
<dbReference type="SUPFAM" id="SSF53098">
    <property type="entry name" value="Ribonuclease H-like"/>
    <property type="match status" value="1"/>
</dbReference>
<comment type="caution">
    <text evidence="7">The sequence shown here is derived from an EMBL/GenBank/DDBJ whole genome shotgun (WGS) entry which is preliminary data.</text>
</comment>
<organism evidence="7 8">
    <name type="scientific">Staphylococcus croceilyticus</name>
    <dbReference type="NCBI Taxonomy" id="319942"/>
    <lineage>
        <taxon>Bacteria</taxon>
        <taxon>Bacillati</taxon>
        <taxon>Bacillota</taxon>
        <taxon>Bacilli</taxon>
        <taxon>Bacillales</taxon>
        <taxon>Staphylococcaceae</taxon>
        <taxon>Staphylococcus</taxon>
    </lineage>
</organism>
<dbReference type="InterPro" id="IPR001584">
    <property type="entry name" value="Integrase_cat-core"/>
</dbReference>
<name>A0ABY2KD61_9STAP</name>
<protein>
    <submittedName>
        <fullName evidence="7">IS30 family transposase</fullName>
    </submittedName>
</protein>
<evidence type="ECO:0000256" key="4">
    <source>
        <dbReference type="ARBA" id="ARBA00023125"/>
    </source>
</evidence>
<dbReference type="InterPro" id="IPR025246">
    <property type="entry name" value="IS30-like_HTH"/>
</dbReference>
<evidence type="ECO:0000256" key="2">
    <source>
        <dbReference type="ARBA" id="ARBA00006363"/>
    </source>
</evidence>
<comment type="similarity">
    <text evidence="2">Belongs to the transposase IS30 family.</text>
</comment>
<dbReference type="Proteomes" id="UP000298482">
    <property type="component" value="Unassembled WGS sequence"/>
</dbReference>
<keyword evidence="4" id="KW-0238">DNA-binding</keyword>
<dbReference type="Gene3D" id="1.10.10.60">
    <property type="entry name" value="Homeodomain-like"/>
    <property type="match status" value="1"/>
</dbReference>
<proteinExistence type="inferred from homology"/>
<dbReference type="InterPro" id="IPR036397">
    <property type="entry name" value="RNaseH_sf"/>
</dbReference>
<gene>
    <name evidence="7" type="ORF">E2556_11600</name>
</gene>
<dbReference type="InterPro" id="IPR009057">
    <property type="entry name" value="Homeodomain-like_sf"/>
</dbReference>
<comment type="function">
    <text evidence="1">Required for the transposition of the insertion element.</text>
</comment>
<dbReference type="PANTHER" id="PTHR10948">
    <property type="entry name" value="TRANSPOSASE"/>
    <property type="match status" value="1"/>
</dbReference>
<keyword evidence="8" id="KW-1185">Reference proteome</keyword>